<evidence type="ECO:0000259" key="7">
    <source>
        <dbReference type="PROSITE" id="PS50222"/>
    </source>
</evidence>
<organism evidence="8 9">
    <name type="scientific">Stentor coeruleus</name>
    <dbReference type="NCBI Taxonomy" id="5963"/>
    <lineage>
        <taxon>Eukaryota</taxon>
        <taxon>Sar</taxon>
        <taxon>Alveolata</taxon>
        <taxon>Ciliophora</taxon>
        <taxon>Postciliodesmatophora</taxon>
        <taxon>Heterotrichea</taxon>
        <taxon>Heterotrichida</taxon>
        <taxon>Stentoridae</taxon>
        <taxon>Stentor</taxon>
    </lineage>
</organism>
<dbReference type="InterPro" id="IPR011992">
    <property type="entry name" value="EF-hand-dom_pair"/>
</dbReference>
<feature type="domain" description="EF-hand" evidence="7">
    <location>
        <begin position="334"/>
        <end position="369"/>
    </location>
</feature>
<keyword evidence="2" id="KW-0519">Myristate</keyword>
<dbReference type="SMART" id="SM00054">
    <property type="entry name" value="EFh"/>
    <property type="match status" value="2"/>
</dbReference>
<protein>
    <recommendedName>
        <fullName evidence="7">EF-hand domain-containing protein</fullName>
    </recommendedName>
</protein>
<dbReference type="CDD" id="cd00051">
    <property type="entry name" value="EFh"/>
    <property type="match status" value="1"/>
</dbReference>
<evidence type="ECO:0000256" key="1">
    <source>
        <dbReference type="ARBA" id="ARBA00006049"/>
    </source>
</evidence>
<evidence type="ECO:0000256" key="2">
    <source>
        <dbReference type="ARBA" id="ARBA00022707"/>
    </source>
</evidence>
<evidence type="ECO:0000313" key="9">
    <source>
        <dbReference type="Proteomes" id="UP000187209"/>
    </source>
</evidence>
<keyword evidence="3" id="KW-0479">Metal-binding</keyword>
<keyword evidence="4" id="KW-0677">Repeat</keyword>
<gene>
    <name evidence="8" type="ORF">SteCoe_4394</name>
</gene>
<accession>A0A1R2CUU5</accession>
<dbReference type="Proteomes" id="UP000187209">
    <property type="component" value="Unassembled WGS sequence"/>
</dbReference>
<dbReference type="Gene3D" id="1.10.238.10">
    <property type="entry name" value="EF-hand"/>
    <property type="match status" value="2"/>
</dbReference>
<name>A0A1R2CUU5_9CILI</name>
<keyword evidence="5" id="KW-0106">Calcium</keyword>
<comment type="similarity">
    <text evidence="1">Belongs to the recoverin family.</text>
</comment>
<reference evidence="8 9" key="1">
    <citation type="submission" date="2016-11" db="EMBL/GenBank/DDBJ databases">
        <title>The macronuclear genome of Stentor coeruleus: a giant cell with tiny introns.</title>
        <authorList>
            <person name="Slabodnick M."/>
            <person name="Ruby J.G."/>
            <person name="Reiff S.B."/>
            <person name="Swart E.C."/>
            <person name="Gosai S."/>
            <person name="Prabakaran S."/>
            <person name="Witkowska E."/>
            <person name="Larue G.E."/>
            <person name="Fisher S."/>
            <person name="Freeman R.M."/>
            <person name="Gunawardena J."/>
            <person name="Chu W."/>
            <person name="Stover N.A."/>
            <person name="Gregory B.D."/>
            <person name="Nowacki M."/>
            <person name="Derisi J."/>
            <person name="Roy S.W."/>
            <person name="Marshall W.F."/>
            <person name="Sood P."/>
        </authorList>
    </citation>
    <scope>NUCLEOTIDE SEQUENCE [LARGE SCALE GENOMIC DNA]</scope>
    <source>
        <strain evidence="8">WM001</strain>
    </source>
</reference>
<feature type="domain" description="EF-hand" evidence="7">
    <location>
        <begin position="98"/>
        <end position="133"/>
    </location>
</feature>
<dbReference type="PROSITE" id="PS00018">
    <property type="entry name" value="EF_HAND_1"/>
    <property type="match status" value="2"/>
</dbReference>
<evidence type="ECO:0000256" key="6">
    <source>
        <dbReference type="ARBA" id="ARBA00023288"/>
    </source>
</evidence>
<dbReference type="OrthoDB" id="191686at2759"/>
<dbReference type="PROSITE" id="PS50222">
    <property type="entry name" value="EF_HAND_2"/>
    <property type="match status" value="2"/>
</dbReference>
<evidence type="ECO:0000313" key="8">
    <source>
        <dbReference type="EMBL" id="OMJ92765.1"/>
    </source>
</evidence>
<dbReference type="SUPFAM" id="SSF47473">
    <property type="entry name" value="EF-hand"/>
    <property type="match status" value="1"/>
</dbReference>
<dbReference type="InterPro" id="IPR018247">
    <property type="entry name" value="EF_Hand_1_Ca_BS"/>
</dbReference>
<dbReference type="GO" id="GO:0005509">
    <property type="term" value="F:calcium ion binding"/>
    <property type="evidence" value="ECO:0007669"/>
    <property type="project" value="InterPro"/>
</dbReference>
<proteinExistence type="inferred from homology"/>
<evidence type="ECO:0000256" key="5">
    <source>
        <dbReference type="ARBA" id="ARBA00022837"/>
    </source>
</evidence>
<dbReference type="PANTHER" id="PTHR23055:SF178">
    <property type="entry name" value="NEUROCALCIN HOMOLOG"/>
    <property type="match status" value="1"/>
</dbReference>
<dbReference type="Pfam" id="PF00036">
    <property type="entry name" value="EF-hand_1"/>
    <property type="match status" value="1"/>
</dbReference>
<comment type="caution">
    <text evidence="8">The sequence shown here is derived from an EMBL/GenBank/DDBJ whole genome shotgun (WGS) entry which is preliminary data.</text>
</comment>
<dbReference type="AlphaFoldDB" id="A0A1R2CUU5"/>
<evidence type="ECO:0000256" key="3">
    <source>
        <dbReference type="ARBA" id="ARBA00022723"/>
    </source>
</evidence>
<dbReference type="PANTHER" id="PTHR23055">
    <property type="entry name" value="CALCIUM BINDING PROTEINS"/>
    <property type="match status" value="1"/>
</dbReference>
<evidence type="ECO:0000256" key="4">
    <source>
        <dbReference type="ARBA" id="ARBA00022737"/>
    </source>
</evidence>
<dbReference type="InterPro" id="IPR002048">
    <property type="entry name" value="EF_hand_dom"/>
</dbReference>
<sequence length="399" mass="45584">MGNLILYASQKTRNVALYSLVDPCYKFLCEWSRGDISKFRHYFGKSFFFLKSEVKRIANLTRLQGYEDLLFNYFTLKANNKVNVMEVFAAVITFSEMPLTDKIHVAFKLFDFDGSKTISDDEFFIMCKCFVEAIALLTNGTSCSNMVLKQTIENSCQDSLNSEGLTDWIKSNPSIFFALNNTAPAVSPENYKMFVNMSLSESKTNKKITKTFDKRHDIYLTHRRAKSSLSQEKNYLVVVDGSPINKSKISDLKKIYDNLNKKSNPQGKILREELLKKGFENAVKLPLTSTFGNFRDLVSALYPTANQGQIARLLALINISTPLPRKGYRKKPTSEVKKIEVVFKKYDKNGDGVIDLNELKIALEPNFTDDAINELYIQHSRRNSGLHIEEFTDMFLQSP</sequence>
<dbReference type="EMBL" id="MPUH01000055">
    <property type="protein sequence ID" value="OMJ92765.1"/>
    <property type="molecule type" value="Genomic_DNA"/>
</dbReference>
<keyword evidence="6" id="KW-0449">Lipoprotein</keyword>
<keyword evidence="9" id="KW-1185">Reference proteome</keyword>
<dbReference type="InterPro" id="IPR028846">
    <property type="entry name" value="Recoverin"/>
</dbReference>